<dbReference type="AlphaFoldDB" id="A0A485P7F5"/>
<dbReference type="EMBL" id="CAAGRJ010028574">
    <property type="protein sequence ID" value="VFV40179.1"/>
    <property type="molecule type" value="Genomic_DNA"/>
</dbReference>
<evidence type="ECO:0000313" key="1">
    <source>
        <dbReference type="EMBL" id="VFV40179.1"/>
    </source>
</evidence>
<sequence>MEKEIIWEFEKLYHSLGGREYCLLACLEELHLSIYNSINGTITQLPCNISHMSSPIVQLEGKQQHRNREFLQDIRNTLSRAERIRIS</sequence>
<keyword evidence="2" id="KW-1185">Reference proteome</keyword>
<proteinExistence type="predicted"/>
<reference evidence="1 2" key="1">
    <citation type="submission" date="2019-01" db="EMBL/GenBank/DDBJ databases">
        <authorList>
            <person name="Alioto T."/>
            <person name="Alioto T."/>
        </authorList>
    </citation>
    <scope>NUCLEOTIDE SEQUENCE [LARGE SCALE GENOMIC DNA]</scope>
</reference>
<organism evidence="1 2">
    <name type="scientific">Lynx pardinus</name>
    <name type="common">Iberian lynx</name>
    <name type="synonym">Felis pardina</name>
    <dbReference type="NCBI Taxonomy" id="191816"/>
    <lineage>
        <taxon>Eukaryota</taxon>
        <taxon>Metazoa</taxon>
        <taxon>Chordata</taxon>
        <taxon>Craniata</taxon>
        <taxon>Vertebrata</taxon>
        <taxon>Euteleostomi</taxon>
        <taxon>Mammalia</taxon>
        <taxon>Eutheria</taxon>
        <taxon>Laurasiatheria</taxon>
        <taxon>Carnivora</taxon>
        <taxon>Feliformia</taxon>
        <taxon>Felidae</taxon>
        <taxon>Felinae</taxon>
        <taxon>Lynx</taxon>
    </lineage>
</organism>
<dbReference type="Proteomes" id="UP000386466">
    <property type="component" value="Unassembled WGS sequence"/>
</dbReference>
<evidence type="ECO:0000313" key="2">
    <source>
        <dbReference type="Proteomes" id="UP000386466"/>
    </source>
</evidence>
<name>A0A485P7F5_LYNPA</name>
<accession>A0A485P7F5</accession>
<protein>
    <submittedName>
        <fullName evidence="1">Zinc finger protein rfp-like</fullName>
    </submittedName>
</protein>
<gene>
    <name evidence="1" type="ORF">LYPA_23C018831</name>
</gene>